<organism evidence="1 2">
    <name type="scientific">Araneus ventricosus</name>
    <name type="common">Orbweaver spider</name>
    <name type="synonym">Epeira ventricosa</name>
    <dbReference type="NCBI Taxonomy" id="182803"/>
    <lineage>
        <taxon>Eukaryota</taxon>
        <taxon>Metazoa</taxon>
        <taxon>Ecdysozoa</taxon>
        <taxon>Arthropoda</taxon>
        <taxon>Chelicerata</taxon>
        <taxon>Arachnida</taxon>
        <taxon>Araneae</taxon>
        <taxon>Araneomorphae</taxon>
        <taxon>Entelegynae</taxon>
        <taxon>Araneoidea</taxon>
        <taxon>Araneidae</taxon>
        <taxon>Araneus</taxon>
    </lineage>
</organism>
<sequence length="50" mass="5952">MGGDGEERWEREKQIPKSESLAYERNVEREMILCFLSLNHADCRALQLLW</sequence>
<keyword evidence="2" id="KW-1185">Reference proteome</keyword>
<dbReference type="EMBL" id="BGPR01013318">
    <property type="protein sequence ID" value="GBN60113.1"/>
    <property type="molecule type" value="Genomic_DNA"/>
</dbReference>
<evidence type="ECO:0000313" key="1">
    <source>
        <dbReference type="EMBL" id="GBN60113.1"/>
    </source>
</evidence>
<evidence type="ECO:0000313" key="2">
    <source>
        <dbReference type="Proteomes" id="UP000499080"/>
    </source>
</evidence>
<name>A0A4Y2QAN1_ARAVE</name>
<comment type="caution">
    <text evidence="1">The sequence shown here is derived from an EMBL/GenBank/DDBJ whole genome shotgun (WGS) entry which is preliminary data.</text>
</comment>
<accession>A0A4Y2QAN1</accession>
<feature type="non-terminal residue" evidence="1">
    <location>
        <position position="50"/>
    </location>
</feature>
<proteinExistence type="predicted"/>
<protein>
    <submittedName>
        <fullName evidence="1">Uncharacterized protein</fullName>
    </submittedName>
</protein>
<dbReference type="Proteomes" id="UP000499080">
    <property type="component" value="Unassembled WGS sequence"/>
</dbReference>
<dbReference type="AlphaFoldDB" id="A0A4Y2QAN1"/>
<reference evidence="1 2" key="1">
    <citation type="journal article" date="2019" name="Sci. Rep.">
        <title>Orb-weaving spider Araneus ventricosus genome elucidates the spidroin gene catalogue.</title>
        <authorList>
            <person name="Kono N."/>
            <person name="Nakamura H."/>
            <person name="Ohtoshi R."/>
            <person name="Moran D.A.P."/>
            <person name="Shinohara A."/>
            <person name="Yoshida Y."/>
            <person name="Fujiwara M."/>
            <person name="Mori M."/>
            <person name="Tomita M."/>
            <person name="Arakawa K."/>
        </authorList>
    </citation>
    <scope>NUCLEOTIDE SEQUENCE [LARGE SCALE GENOMIC DNA]</scope>
</reference>
<gene>
    <name evidence="1" type="ORF">AVEN_193030_1</name>
</gene>